<evidence type="ECO:0000313" key="3">
    <source>
        <dbReference type="EMBL" id="HHE32997.1"/>
    </source>
</evidence>
<dbReference type="InterPro" id="IPR001343">
    <property type="entry name" value="Hemolysn_Ca-bd"/>
</dbReference>
<dbReference type="SUPFAM" id="SSF51120">
    <property type="entry name" value="beta-Roll"/>
    <property type="match status" value="1"/>
</dbReference>
<dbReference type="InterPro" id="IPR018511">
    <property type="entry name" value="Hemolysin-typ_Ca-bd_CS"/>
</dbReference>
<accession>A0A7C5DFJ3</accession>
<name>A0A7C5DFJ3_9CHLB</name>
<organism evidence="3">
    <name type="scientific">Chlorobaculum parvum</name>
    <dbReference type="NCBI Taxonomy" id="274539"/>
    <lineage>
        <taxon>Bacteria</taxon>
        <taxon>Pseudomonadati</taxon>
        <taxon>Chlorobiota</taxon>
        <taxon>Chlorobiia</taxon>
        <taxon>Chlorobiales</taxon>
        <taxon>Chlorobiaceae</taxon>
        <taxon>Chlorobaculum</taxon>
    </lineage>
</organism>
<evidence type="ECO:0000256" key="2">
    <source>
        <dbReference type="ARBA" id="ARBA00022525"/>
    </source>
</evidence>
<dbReference type="GO" id="GO:0005509">
    <property type="term" value="F:calcium ion binding"/>
    <property type="evidence" value="ECO:0007669"/>
    <property type="project" value="InterPro"/>
</dbReference>
<gene>
    <name evidence="3" type="ORF">ENL07_10365</name>
</gene>
<dbReference type="Pfam" id="PF00353">
    <property type="entry name" value="HemolysinCabind"/>
    <property type="match status" value="3"/>
</dbReference>
<dbReference type="PROSITE" id="PS00330">
    <property type="entry name" value="HEMOLYSIN_CALCIUM"/>
    <property type="match status" value="2"/>
</dbReference>
<dbReference type="Proteomes" id="UP000886058">
    <property type="component" value="Unassembled WGS sequence"/>
</dbReference>
<dbReference type="InterPro" id="IPR050557">
    <property type="entry name" value="RTX_toxin/Mannuronan_C5-epim"/>
</dbReference>
<keyword evidence="2" id="KW-0964">Secreted</keyword>
<dbReference type="EMBL" id="DRSQ01000226">
    <property type="protein sequence ID" value="HHE32997.1"/>
    <property type="molecule type" value="Genomic_DNA"/>
</dbReference>
<dbReference type="Gene3D" id="2.150.10.10">
    <property type="entry name" value="Serralysin-like metalloprotease, C-terminal"/>
    <property type="match status" value="2"/>
</dbReference>
<dbReference type="PRINTS" id="PR00313">
    <property type="entry name" value="CABNDNGRPT"/>
</dbReference>
<comment type="caution">
    <text evidence="3">The sequence shown here is derived from an EMBL/GenBank/DDBJ whole genome shotgun (WGS) entry which is preliminary data.</text>
</comment>
<feature type="non-terminal residue" evidence="3">
    <location>
        <position position="1"/>
    </location>
</feature>
<sequence length="206" mass="21347">GMGNDKLFAGMGNDLLTAGEGNDWLYGGAGNDTLHGGMGNDKLFAGMGNDLLIAGEGNDWLYGGAGDDTLHGGMGNDKLFAGMGNDMLISFRDNSNDTFRGGRGSDTFAFIPGQDGTSIGNDLIKDFSIRQKDRIAIGGADTSIKINHIDNNGNGHADATLILLSNSHGDSLGSIKVAGNLLEESSIELTGLASYESALISESVEL</sequence>
<protein>
    <submittedName>
        <fullName evidence="3">Calcium-binding protein</fullName>
    </submittedName>
</protein>
<comment type="subcellular location">
    <subcellularLocation>
        <location evidence="1">Secreted</location>
    </subcellularLocation>
</comment>
<proteinExistence type="predicted"/>
<dbReference type="AlphaFoldDB" id="A0A7C5DFJ3"/>
<dbReference type="GO" id="GO:0005615">
    <property type="term" value="C:extracellular space"/>
    <property type="evidence" value="ECO:0007669"/>
    <property type="project" value="InterPro"/>
</dbReference>
<dbReference type="InterPro" id="IPR011049">
    <property type="entry name" value="Serralysin-like_metalloprot_C"/>
</dbReference>
<evidence type="ECO:0000256" key="1">
    <source>
        <dbReference type="ARBA" id="ARBA00004613"/>
    </source>
</evidence>
<dbReference type="PANTHER" id="PTHR38340">
    <property type="entry name" value="S-LAYER PROTEIN"/>
    <property type="match status" value="1"/>
</dbReference>
<reference evidence="3" key="1">
    <citation type="journal article" date="2020" name="mSystems">
        <title>Genome- and Community-Level Interaction Insights into Carbon Utilization and Element Cycling Functions of Hydrothermarchaeota in Hydrothermal Sediment.</title>
        <authorList>
            <person name="Zhou Z."/>
            <person name="Liu Y."/>
            <person name="Xu W."/>
            <person name="Pan J."/>
            <person name="Luo Z.H."/>
            <person name="Li M."/>
        </authorList>
    </citation>
    <scope>NUCLEOTIDE SEQUENCE [LARGE SCALE GENOMIC DNA]</scope>
    <source>
        <strain evidence="3">HyVt-633</strain>
    </source>
</reference>
<dbReference type="PANTHER" id="PTHR38340:SF1">
    <property type="entry name" value="S-LAYER PROTEIN"/>
    <property type="match status" value="1"/>
</dbReference>